<dbReference type="OrthoDB" id="1922820at2759"/>
<proteinExistence type="predicted"/>
<reference evidence="1 2" key="1">
    <citation type="journal article" date="2017" name="Nature">
        <title>The Apostasia genome and the evolution of orchids.</title>
        <authorList>
            <person name="Zhang G.Q."/>
            <person name="Liu K.W."/>
            <person name="Li Z."/>
            <person name="Lohaus R."/>
            <person name="Hsiao Y.Y."/>
            <person name="Niu S.C."/>
            <person name="Wang J.Y."/>
            <person name="Lin Y.C."/>
            <person name="Xu Q."/>
            <person name="Chen L.J."/>
            <person name="Yoshida K."/>
            <person name="Fujiwara S."/>
            <person name="Wang Z.W."/>
            <person name="Zhang Y.Q."/>
            <person name="Mitsuda N."/>
            <person name="Wang M."/>
            <person name="Liu G.H."/>
            <person name="Pecoraro L."/>
            <person name="Huang H.X."/>
            <person name="Xiao X.J."/>
            <person name="Lin M."/>
            <person name="Wu X.Y."/>
            <person name="Wu W.L."/>
            <person name="Chen Y.Y."/>
            <person name="Chang S.B."/>
            <person name="Sakamoto S."/>
            <person name="Ohme-Takagi M."/>
            <person name="Yagi M."/>
            <person name="Zeng S.J."/>
            <person name="Shen C.Y."/>
            <person name="Yeh C.M."/>
            <person name="Luo Y.B."/>
            <person name="Tsai W.C."/>
            <person name="Van de Peer Y."/>
            <person name="Liu Z.J."/>
        </authorList>
    </citation>
    <scope>NUCLEOTIDE SEQUENCE [LARGE SCALE GENOMIC DNA]</scope>
    <source>
        <strain evidence="2">cv. Shenzhen</strain>
        <tissue evidence="1">Stem</tissue>
    </source>
</reference>
<keyword evidence="2" id="KW-1185">Reference proteome</keyword>
<evidence type="ECO:0000313" key="1">
    <source>
        <dbReference type="EMBL" id="PKA61535.1"/>
    </source>
</evidence>
<dbReference type="EMBL" id="KZ451929">
    <property type="protein sequence ID" value="PKA61535.1"/>
    <property type="molecule type" value="Genomic_DNA"/>
</dbReference>
<sequence>MCRCFAGVRVQGASMAENTAGINKVDVSGGEGRVWFSWKRVKGMMAMWEEEGEMDKGTGLGGFRNGWMEKQDITTEYIRVLYSMLHILSSHE</sequence>
<name>A0A2I0B176_9ASPA</name>
<organism evidence="1 2">
    <name type="scientific">Apostasia shenzhenica</name>
    <dbReference type="NCBI Taxonomy" id="1088818"/>
    <lineage>
        <taxon>Eukaryota</taxon>
        <taxon>Viridiplantae</taxon>
        <taxon>Streptophyta</taxon>
        <taxon>Embryophyta</taxon>
        <taxon>Tracheophyta</taxon>
        <taxon>Spermatophyta</taxon>
        <taxon>Magnoliopsida</taxon>
        <taxon>Liliopsida</taxon>
        <taxon>Asparagales</taxon>
        <taxon>Orchidaceae</taxon>
        <taxon>Apostasioideae</taxon>
        <taxon>Apostasia</taxon>
    </lineage>
</organism>
<protein>
    <submittedName>
        <fullName evidence="1">Uncharacterized protein</fullName>
    </submittedName>
</protein>
<dbReference type="AlphaFoldDB" id="A0A2I0B176"/>
<dbReference type="Proteomes" id="UP000236161">
    <property type="component" value="Unassembled WGS sequence"/>
</dbReference>
<evidence type="ECO:0000313" key="2">
    <source>
        <dbReference type="Proteomes" id="UP000236161"/>
    </source>
</evidence>
<gene>
    <name evidence="1" type="ORF">AXF42_Ash018823</name>
</gene>
<accession>A0A2I0B176</accession>